<dbReference type="EnsemblPlants" id="KQJ84655">
    <property type="protein sequence ID" value="KQJ84655"/>
    <property type="gene ID" value="BRADI_5g22083v3"/>
</dbReference>
<dbReference type="InParanoid" id="A0A0Q3E9W1"/>
<feature type="non-terminal residue" evidence="1">
    <location>
        <position position="1"/>
    </location>
</feature>
<evidence type="ECO:0000313" key="3">
    <source>
        <dbReference type="Proteomes" id="UP000008810"/>
    </source>
</evidence>
<sequence length="75" mass="8185">WWLEAIQSSPSSARKGTTSLVMLIAWSIWKHRNTAVFDNSPPSIASLLDAVKAEARQWSRAGAVGLRALLPSDPI</sequence>
<evidence type="ECO:0000313" key="2">
    <source>
        <dbReference type="EnsemblPlants" id="KQJ84655"/>
    </source>
</evidence>
<dbReference type="Gramene" id="KQJ84655">
    <property type="protein sequence ID" value="KQJ84655"/>
    <property type="gene ID" value="BRADI_5g22083v3"/>
</dbReference>
<protein>
    <submittedName>
        <fullName evidence="1 2">Uncharacterized protein</fullName>
    </submittedName>
</protein>
<keyword evidence="3" id="KW-1185">Reference proteome</keyword>
<reference evidence="1 2" key="1">
    <citation type="journal article" date="2010" name="Nature">
        <title>Genome sequencing and analysis of the model grass Brachypodium distachyon.</title>
        <authorList>
            <consortium name="International Brachypodium Initiative"/>
        </authorList>
    </citation>
    <scope>NUCLEOTIDE SEQUENCE [LARGE SCALE GENOMIC DNA]</scope>
    <source>
        <strain evidence="1 2">Bd21</strain>
    </source>
</reference>
<reference evidence="1" key="2">
    <citation type="submission" date="2017-06" db="EMBL/GenBank/DDBJ databases">
        <title>WGS assembly of Brachypodium distachyon.</title>
        <authorList>
            <consortium name="The International Brachypodium Initiative"/>
            <person name="Lucas S."/>
            <person name="Harmon-Smith M."/>
            <person name="Lail K."/>
            <person name="Tice H."/>
            <person name="Grimwood J."/>
            <person name="Bruce D."/>
            <person name="Barry K."/>
            <person name="Shu S."/>
            <person name="Lindquist E."/>
            <person name="Wang M."/>
            <person name="Pitluck S."/>
            <person name="Vogel J.P."/>
            <person name="Garvin D.F."/>
            <person name="Mockler T.C."/>
            <person name="Schmutz J."/>
            <person name="Rokhsar D."/>
            <person name="Bevan M.W."/>
        </authorList>
    </citation>
    <scope>NUCLEOTIDE SEQUENCE</scope>
    <source>
        <strain evidence="1">Bd21</strain>
    </source>
</reference>
<reference evidence="2" key="3">
    <citation type="submission" date="2018-08" db="UniProtKB">
        <authorList>
            <consortium name="EnsemblPlants"/>
        </authorList>
    </citation>
    <scope>IDENTIFICATION</scope>
    <source>
        <strain evidence="2">cv. Bd21</strain>
    </source>
</reference>
<dbReference type="OrthoDB" id="686392at2759"/>
<dbReference type="AlphaFoldDB" id="A0A0Q3E9W1"/>
<dbReference type="FunCoup" id="A0A0Q3E9W1">
    <property type="interactions" value="2"/>
</dbReference>
<evidence type="ECO:0000313" key="1">
    <source>
        <dbReference type="EMBL" id="KQJ84655.1"/>
    </source>
</evidence>
<dbReference type="Proteomes" id="UP000008810">
    <property type="component" value="Chromosome 5"/>
</dbReference>
<name>A0A0Q3E9W1_BRADI</name>
<gene>
    <name evidence="1" type="ORF">BRADI_5g22083v3</name>
</gene>
<dbReference type="EMBL" id="CM000884">
    <property type="protein sequence ID" value="KQJ84655.1"/>
    <property type="molecule type" value="Genomic_DNA"/>
</dbReference>
<organism evidence="1">
    <name type="scientific">Brachypodium distachyon</name>
    <name type="common">Purple false brome</name>
    <name type="synonym">Trachynia distachya</name>
    <dbReference type="NCBI Taxonomy" id="15368"/>
    <lineage>
        <taxon>Eukaryota</taxon>
        <taxon>Viridiplantae</taxon>
        <taxon>Streptophyta</taxon>
        <taxon>Embryophyta</taxon>
        <taxon>Tracheophyta</taxon>
        <taxon>Spermatophyta</taxon>
        <taxon>Magnoliopsida</taxon>
        <taxon>Liliopsida</taxon>
        <taxon>Poales</taxon>
        <taxon>Poaceae</taxon>
        <taxon>BOP clade</taxon>
        <taxon>Pooideae</taxon>
        <taxon>Stipodae</taxon>
        <taxon>Brachypodieae</taxon>
        <taxon>Brachypodium</taxon>
    </lineage>
</organism>
<proteinExistence type="predicted"/>
<accession>A0A0Q3E9W1</accession>